<feature type="transmembrane region" description="Helical" evidence="1">
    <location>
        <begin position="64"/>
        <end position="84"/>
    </location>
</feature>
<keyword evidence="1" id="KW-0472">Membrane</keyword>
<evidence type="ECO:0000256" key="1">
    <source>
        <dbReference type="SAM" id="Phobius"/>
    </source>
</evidence>
<keyword evidence="3" id="KW-1185">Reference proteome</keyword>
<evidence type="ECO:0000313" key="3">
    <source>
        <dbReference type="Proteomes" id="UP000709336"/>
    </source>
</evidence>
<dbReference type="Proteomes" id="UP000709336">
    <property type="component" value="Unassembled WGS sequence"/>
</dbReference>
<evidence type="ECO:0008006" key="4">
    <source>
        <dbReference type="Google" id="ProtNLM"/>
    </source>
</evidence>
<evidence type="ECO:0000313" key="2">
    <source>
        <dbReference type="EMBL" id="NMH59846.1"/>
    </source>
</evidence>
<feature type="transmembrane region" description="Helical" evidence="1">
    <location>
        <begin position="242"/>
        <end position="263"/>
    </location>
</feature>
<organism evidence="2 3">
    <name type="scientific">Alteromonas ponticola</name>
    <dbReference type="NCBI Taxonomy" id="2720613"/>
    <lineage>
        <taxon>Bacteria</taxon>
        <taxon>Pseudomonadati</taxon>
        <taxon>Pseudomonadota</taxon>
        <taxon>Gammaproteobacteria</taxon>
        <taxon>Alteromonadales</taxon>
        <taxon>Alteromonadaceae</taxon>
        <taxon>Alteromonas/Salinimonas group</taxon>
        <taxon>Alteromonas</taxon>
    </lineage>
</organism>
<name>A0ABX1R1P6_9ALTE</name>
<keyword evidence="1" id="KW-0812">Transmembrane</keyword>
<keyword evidence="1" id="KW-1133">Transmembrane helix</keyword>
<protein>
    <recommendedName>
        <fullName evidence="4">YhfC family intramembrane metalloprotease</fullName>
    </recommendedName>
</protein>
<comment type="caution">
    <text evidence="2">The sequence shown here is derived from an EMBL/GenBank/DDBJ whole genome shotgun (WGS) entry which is preliminary data.</text>
</comment>
<feature type="transmembrane region" description="Helical" evidence="1">
    <location>
        <begin position="183"/>
        <end position="208"/>
    </location>
</feature>
<feature type="transmembrane region" description="Helical" evidence="1">
    <location>
        <begin position="215"/>
        <end position="236"/>
    </location>
</feature>
<dbReference type="EMBL" id="JAATNW010000004">
    <property type="protein sequence ID" value="NMH59846.1"/>
    <property type="molecule type" value="Genomic_DNA"/>
</dbReference>
<reference evidence="2 3" key="1">
    <citation type="submission" date="2020-03" db="EMBL/GenBank/DDBJ databases">
        <title>Alteromonas ponticola sp. nov., isolated from seawater.</title>
        <authorList>
            <person name="Yoon J.-H."/>
            <person name="Kim Y.-O."/>
        </authorList>
    </citation>
    <scope>NUCLEOTIDE SEQUENCE [LARGE SCALE GENOMIC DNA]</scope>
    <source>
        <strain evidence="2 3">MYP5</strain>
    </source>
</reference>
<proteinExistence type="predicted"/>
<accession>A0ABX1R1P6</accession>
<feature type="transmembrane region" description="Helical" evidence="1">
    <location>
        <begin position="23"/>
        <end position="52"/>
    </location>
</feature>
<dbReference type="RefSeq" id="WP_169210423.1">
    <property type="nucleotide sequence ID" value="NZ_JAATNW010000004.1"/>
</dbReference>
<gene>
    <name evidence="2" type="ORF">HCJ96_07455</name>
</gene>
<sequence>MARTAPMDLTVFPLTTVFNRKGLLSALIFLDITYFYLATWLFACLVISHYFALKDCALNNWWRVLFSFFTFCIFMVGVSAVPMFNLSAIEQNHAYIDIFSRSIVEEGAKVLFCYVAFETLSQRQVRKATLAFCSLVAAYETSTQGLYILSALSEGYQFLQESLPTEHELLLDKLERNLPAAELVIFTGYQILRIFVHFYLTYAGIYFLTTKNYKWFILLPLLAHGVLNQVILYFSVEFEKSFIITVAQCLCAIVTIGLMAASIRRIAIKHNLSPSFNANSLYDFYHRSRD</sequence>